<evidence type="ECO:0000313" key="2">
    <source>
        <dbReference type="Proteomes" id="UP001054945"/>
    </source>
</evidence>
<accession>A0AAV4TPT5</accession>
<name>A0AAV4TPT5_CAEEX</name>
<dbReference type="EMBL" id="BPLR01011620">
    <property type="protein sequence ID" value="GIY47759.1"/>
    <property type="molecule type" value="Genomic_DNA"/>
</dbReference>
<protein>
    <submittedName>
        <fullName evidence="1">Uncharacterized protein</fullName>
    </submittedName>
</protein>
<proteinExistence type="predicted"/>
<keyword evidence="2" id="KW-1185">Reference proteome</keyword>
<organism evidence="1 2">
    <name type="scientific">Caerostris extrusa</name>
    <name type="common">Bark spider</name>
    <name type="synonym">Caerostris bankana</name>
    <dbReference type="NCBI Taxonomy" id="172846"/>
    <lineage>
        <taxon>Eukaryota</taxon>
        <taxon>Metazoa</taxon>
        <taxon>Ecdysozoa</taxon>
        <taxon>Arthropoda</taxon>
        <taxon>Chelicerata</taxon>
        <taxon>Arachnida</taxon>
        <taxon>Araneae</taxon>
        <taxon>Araneomorphae</taxon>
        <taxon>Entelegynae</taxon>
        <taxon>Araneoidea</taxon>
        <taxon>Araneidae</taxon>
        <taxon>Caerostris</taxon>
    </lineage>
</organism>
<reference evidence="1 2" key="1">
    <citation type="submission" date="2021-06" db="EMBL/GenBank/DDBJ databases">
        <title>Caerostris extrusa draft genome.</title>
        <authorList>
            <person name="Kono N."/>
            <person name="Arakawa K."/>
        </authorList>
    </citation>
    <scope>NUCLEOTIDE SEQUENCE [LARGE SCALE GENOMIC DNA]</scope>
</reference>
<evidence type="ECO:0000313" key="1">
    <source>
        <dbReference type="EMBL" id="GIY47759.1"/>
    </source>
</evidence>
<sequence length="85" mass="9544">MEHNKQLKFLCETLIGPREMSSIAEYGFFVLNDPINKLVMKISRSEDASLSKFIDSVIEFGKMSSSSSTFRPFQSDSACILTIIS</sequence>
<dbReference type="Proteomes" id="UP001054945">
    <property type="component" value="Unassembled WGS sequence"/>
</dbReference>
<dbReference type="AlphaFoldDB" id="A0AAV4TPT5"/>
<gene>
    <name evidence="1" type="ORF">CEXT_431351</name>
</gene>
<comment type="caution">
    <text evidence="1">The sequence shown here is derived from an EMBL/GenBank/DDBJ whole genome shotgun (WGS) entry which is preliminary data.</text>
</comment>